<dbReference type="Proteomes" id="UP000316330">
    <property type="component" value="Unassembled WGS sequence"/>
</dbReference>
<dbReference type="SUPFAM" id="SSF53850">
    <property type="entry name" value="Periplasmic binding protein-like II"/>
    <property type="match status" value="1"/>
</dbReference>
<feature type="region of interest" description="Disordered" evidence="1">
    <location>
        <begin position="31"/>
        <end position="66"/>
    </location>
</feature>
<dbReference type="PROSITE" id="PS51257">
    <property type="entry name" value="PROKAR_LIPOPROTEIN"/>
    <property type="match status" value="1"/>
</dbReference>
<gene>
    <name evidence="3" type="ORF">FPZ45_03670</name>
</gene>
<reference evidence="3 4" key="1">
    <citation type="submission" date="2019-07" db="EMBL/GenBank/DDBJ databases">
        <authorList>
            <person name="Kim J."/>
        </authorList>
    </citation>
    <scope>NUCLEOTIDE SEQUENCE [LARGE SCALE GENOMIC DNA]</scope>
    <source>
        <strain evidence="3 4">G13</strain>
    </source>
</reference>
<dbReference type="Pfam" id="PF01547">
    <property type="entry name" value="SBP_bac_1"/>
    <property type="match status" value="1"/>
</dbReference>
<dbReference type="CDD" id="cd13585">
    <property type="entry name" value="PBP2_TMBP_like"/>
    <property type="match status" value="1"/>
</dbReference>
<dbReference type="PANTHER" id="PTHR43649">
    <property type="entry name" value="ARABINOSE-BINDING PROTEIN-RELATED"/>
    <property type="match status" value="1"/>
</dbReference>
<evidence type="ECO:0000256" key="1">
    <source>
        <dbReference type="SAM" id="MobiDB-lite"/>
    </source>
</evidence>
<keyword evidence="4" id="KW-1185">Reference proteome</keyword>
<dbReference type="AlphaFoldDB" id="A0A559JSZ3"/>
<proteinExistence type="predicted"/>
<keyword evidence="2" id="KW-0732">Signal</keyword>
<evidence type="ECO:0000313" key="3">
    <source>
        <dbReference type="EMBL" id="TVY02999.1"/>
    </source>
</evidence>
<dbReference type="InterPro" id="IPR050490">
    <property type="entry name" value="Bact_solute-bd_prot1"/>
</dbReference>
<sequence>MSRGDRFRVKKSFLLSALALIIVLAGCGGGNNGTSSPSKETDSGAKPTSSAEATSPESPSASPANADPVSIVAYAYPADKTEENATLNAKIKRFVDKHPNVTITPKYWKYENTEIAIKMASNSAQTEFTTWATEAKLLSDKKWIIDLTDKLANWQYAKDLNEFALAPFVIEGKTYGIPIDAYGMTITINKKLFEKKGVPLPPLDWTWDDLIEAAKAVNDPAKGIAGFIPMGKGTEAGWNWTNFLYAAGGEVQSVADGKVTATFNSEAGLKALQFYKDLKDANVIPKNWALGYGDALTLFNQGRGAMVMCGSGNALDGAINQGKINKDDVLLYPIPSMTKGGKHTGVAGGNYKVINGLATPDQQQAAFDFVVDEYFTDAYLDSIDAQITSQKAKNQVYVPQLINYWNDSSEYGKKYEEILAKHDNVYNYSPELSKLMESKPEATYETQAYYGEMANAIQKVFTSKGDLDLQKLLDDTAAKVQKGSFDKVNIE</sequence>
<dbReference type="PANTHER" id="PTHR43649:SF16">
    <property type="entry name" value="SUGAR-BINDING LIPOPROTEIN"/>
    <property type="match status" value="1"/>
</dbReference>
<protein>
    <submittedName>
        <fullName evidence="3">Sugar ABC transporter substrate-binding protein</fullName>
    </submittedName>
</protein>
<evidence type="ECO:0000256" key="2">
    <source>
        <dbReference type="SAM" id="SignalP"/>
    </source>
</evidence>
<feature type="compositionally biased region" description="Low complexity" evidence="1">
    <location>
        <begin position="47"/>
        <end position="64"/>
    </location>
</feature>
<dbReference type="OrthoDB" id="2644341at2"/>
<evidence type="ECO:0000313" key="4">
    <source>
        <dbReference type="Proteomes" id="UP000316330"/>
    </source>
</evidence>
<comment type="caution">
    <text evidence="3">The sequence shown here is derived from an EMBL/GenBank/DDBJ whole genome shotgun (WGS) entry which is preliminary data.</text>
</comment>
<dbReference type="EMBL" id="VNJJ01000002">
    <property type="protein sequence ID" value="TVY02999.1"/>
    <property type="molecule type" value="Genomic_DNA"/>
</dbReference>
<organism evidence="3 4">
    <name type="scientific">Cohnella terricola</name>
    <dbReference type="NCBI Taxonomy" id="1289167"/>
    <lineage>
        <taxon>Bacteria</taxon>
        <taxon>Bacillati</taxon>
        <taxon>Bacillota</taxon>
        <taxon>Bacilli</taxon>
        <taxon>Bacillales</taxon>
        <taxon>Paenibacillaceae</taxon>
        <taxon>Cohnella</taxon>
    </lineage>
</organism>
<dbReference type="InterPro" id="IPR006059">
    <property type="entry name" value="SBP"/>
</dbReference>
<name>A0A559JSZ3_9BACL</name>
<feature type="signal peptide" evidence="2">
    <location>
        <begin position="1"/>
        <end position="25"/>
    </location>
</feature>
<dbReference type="Gene3D" id="3.40.190.10">
    <property type="entry name" value="Periplasmic binding protein-like II"/>
    <property type="match status" value="1"/>
</dbReference>
<feature type="chain" id="PRO_5038357483" evidence="2">
    <location>
        <begin position="26"/>
        <end position="491"/>
    </location>
</feature>
<accession>A0A559JSZ3</accession>